<reference evidence="1" key="2">
    <citation type="journal article" date="2023" name="BMC Genomics">
        <title>Pest status, molecular evolution, and epigenetic factors derived from the genome assembly of Frankliniella fusca, a thysanopteran phytovirus vector.</title>
        <authorList>
            <person name="Catto M.A."/>
            <person name="Labadie P.E."/>
            <person name="Jacobson A.L."/>
            <person name="Kennedy G.G."/>
            <person name="Srinivasan R."/>
            <person name="Hunt B.G."/>
        </authorList>
    </citation>
    <scope>NUCLEOTIDE SEQUENCE</scope>
    <source>
        <strain evidence="1">PL_HMW_Pooled</strain>
    </source>
</reference>
<gene>
    <name evidence="1" type="ORF">KUF71_004289</name>
</gene>
<evidence type="ECO:0000313" key="2">
    <source>
        <dbReference type="Proteomes" id="UP001219518"/>
    </source>
</evidence>
<name>A0AAE1GXZ5_9NEOP</name>
<keyword evidence="2" id="KW-1185">Reference proteome</keyword>
<dbReference type="AlphaFoldDB" id="A0AAE1GXZ5"/>
<proteinExistence type="predicted"/>
<comment type="caution">
    <text evidence="1">The sequence shown here is derived from an EMBL/GenBank/DDBJ whole genome shotgun (WGS) entry which is preliminary data.</text>
</comment>
<protein>
    <submittedName>
        <fullName evidence="1">Spindle pole body component 110</fullName>
    </submittedName>
</protein>
<dbReference type="EMBL" id="JAHWGI010000195">
    <property type="protein sequence ID" value="KAK3910801.1"/>
    <property type="molecule type" value="Genomic_DNA"/>
</dbReference>
<accession>A0AAE1GXZ5</accession>
<reference evidence="1" key="1">
    <citation type="submission" date="2021-07" db="EMBL/GenBank/DDBJ databases">
        <authorList>
            <person name="Catto M.A."/>
            <person name="Jacobson A."/>
            <person name="Kennedy G."/>
            <person name="Labadie P."/>
            <person name="Hunt B.G."/>
            <person name="Srinivasan R."/>
        </authorList>
    </citation>
    <scope>NUCLEOTIDE SEQUENCE</scope>
    <source>
        <strain evidence="1">PL_HMW_Pooled</strain>
        <tissue evidence="1">Head</tissue>
    </source>
</reference>
<dbReference type="Proteomes" id="UP001219518">
    <property type="component" value="Unassembled WGS sequence"/>
</dbReference>
<sequence length="135" mass="15980">MKVVGKLWEGKLLLGEDTVIDEELIKKNEELMEEIRKEVVEDTKNMYNQNALRYNLRRRDVEFKKGQLVYRKNHVKSDKLNYFNQKLAPKYIGPFRKKDKIGYNGYLLETETRVEDGPWHVGDLKESPGSDFVSR</sequence>
<evidence type="ECO:0000313" key="1">
    <source>
        <dbReference type="EMBL" id="KAK3910801.1"/>
    </source>
</evidence>
<organism evidence="1 2">
    <name type="scientific">Frankliniella fusca</name>
    <dbReference type="NCBI Taxonomy" id="407009"/>
    <lineage>
        <taxon>Eukaryota</taxon>
        <taxon>Metazoa</taxon>
        <taxon>Ecdysozoa</taxon>
        <taxon>Arthropoda</taxon>
        <taxon>Hexapoda</taxon>
        <taxon>Insecta</taxon>
        <taxon>Pterygota</taxon>
        <taxon>Neoptera</taxon>
        <taxon>Paraneoptera</taxon>
        <taxon>Thysanoptera</taxon>
        <taxon>Terebrantia</taxon>
        <taxon>Thripoidea</taxon>
        <taxon>Thripidae</taxon>
        <taxon>Frankliniella</taxon>
    </lineage>
</organism>